<evidence type="ECO:0000313" key="3">
    <source>
        <dbReference type="Proteomes" id="UP000186110"/>
    </source>
</evidence>
<dbReference type="Proteomes" id="UP000186110">
    <property type="component" value="Chromosome"/>
</dbReference>
<evidence type="ECO:0000256" key="1">
    <source>
        <dbReference type="SAM" id="MobiDB-lite"/>
    </source>
</evidence>
<sequence>MRRRVAQVWADEGWRLFERSEFEPDPAQTEQRSVPAGPTNPARLSLPTFFGEAKKVGALSGAQPDMPKHQTIQPK</sequence>
<organism evidence="2 3">
    <name type="scientific">Rhodoferax saidenbachensis</name>
    <dbReference type="NCBI Taxonomy" id="1484693"/>
    <lineage>
        <taxon>Bacteria</taxon>
        <taxon>Pseudomonadati</taxon>
        <taxon>Pseudomonadota</taxon>
        <taxon>Betaproteobacteria</taxon>
        <taxon>Burkholderiales</taxon>
        <taxon>Comamonadaceae</taxon>
        <taxon>Rhodoferax</taxon>
    </lineage>
</organism>
<dbReference type="AlphaFoldDB" id="A0A1P8KBC2"/>
<reference evidence="2 3" key="1">
    <citation type="submission" date="2017-01" db="EMBL/GenBank/DDBJ databases">
        <authorList>
            <person name="Mah S.A."/>
            <person name="Swanson W.J."/>
            <person name="Moy G.W."/>
            <person name="Vacquier V.D."/>
        </authorList>
    </citation>
    <scope>NUCLEOTIDE SEQUENCE [LARGE SCALE GENOMIC DNA]</scope>
    <source>
        <strain evidence="2 3">DSM 22694</strain>
    </source>
</reference>
<proteinExistence type="predicted"/>
<protein>
    <submittedName>
        <fullName evidence="2">Uncharacterized protein</fullName>
    </submittedName>
</protein>
<feature type="region of interest" description="Disordered" evidence="1">
    <location>
        <begin position="20"/>
        <end position="43"/>
    </location>
</feature>
<evidence type="ECO:0000313" key="2">
    <source>
        <dbReference type="EMBL" id="APW43271.1"/>
    </source>
</evidence>
<keyword evidence="3" id="KW-1185">Reference proteome</keyword>
<name>A0A1P8KBC2_9BURK</name>
<dbReference type="EMBL" id="CP019239">
    <property type="protein sequence ID" value="APW43271.1"/>
    <property type="molecule type" value="Genomic_DNA"/>
</dbReference>
<gene>
    <name evidence="2" type="ORF">RS694_12550</name>
</gene>
<dbReference type="KEGG" id="rsb:RS694_12550"/>
<accession>A0A1P8KBC2</accession>